<dbReference type="EMBL" id="VCBC01000013">
    <property type="protein sequence ID" value="TLU62013.1"/>
    <property type="molecule type" value="Genomic_DNA"/>
</dbReference>
<evidence type="ECO:0000313" key="7">
    <source>
        <dbReference type="EMBL" id="TLU62013.1"/>
    </source>
</evidence>
<keyword evidence="4" id="KW-0472">Membrane</keyword>
<dbReference type="GO" id="GO:0009279">
    <property type="term" value="C:cell outer membrane"/>
    <property type="evidence" value="ECO:0007669"/>
    <property type="project" value="UniProtKB-SubCell"/>
</dbReference>
<protein>
    <submittedName>
        <fullName evidence="7">MipA/OmpV family protein</fullName>
    </submittedName>
</protein>
<comment type="subcellular location">
    <subcellularLocation>
        <location evidence="1">Cell outer membrane</location>
    </subcellularLocation>
</comment>
<sequence>MINKIIIFTLFFWLSANAIAFQEEVNQEANRGRGENRSKVEPYGFIYGLGLSLNNEIYKGYDRRFIPLPVIGYRGETFTIYGPFASYDVYETDSIEISLKLAPRFAGFDEDDSFIFAGMAERKFSMDAGLGFRWQKDDWRFDTQAVFDVLGRYNGYELTASFGKVFSYGPFFFEPNIGLSYVDDKMADYYYGVRANEVSAQRSFYQAGSALNPTLGVSFFTPVLLGGITRMGIKKTWFADSIVDSPLTDESSRIDIFFAYSRRF</sequence>
<keyword evidence="8" id="KW-1185">Reference proteome</keyword>
<feature type="chain" id="PRO_5024453453" evidence="6">
    <location>
        <begin position="21"/>
        <end position="264"/>
    </location>
</feature>
<dbReference type="InterPro" id="IPR010583">
    <property type="entry name" value="MipA"/>
</dbReference>
<comment type="similarity">
    <text evidence="2">Belongs to the MipA/OmpV family.</text>
</comment>
<dbReference type="PANTHER" id="PTHR38776">
    <property type="entry name" value="MLTA-INTERACTING PROTEIN-RELATED"/>
    <property type="match status" value="1"/>
</dbReference>
<dbReference type="Proteomes" id="UP000307790">
    <property type="component" value="Unassembled WGS sequence"/>
</dbReference>
<reference evidence="7 8" key="1">
    <citation type="submission" date="2019-05" db="EMBL/GenBank/DDBJ databases">
        <title>Genome sequences of Thalassotalea litorea 1K03283.</title>
        <authorList>
            <person name="Zhang D."/>
        </authorList>
    </citation>
    <scope>NUCLEOTIDE SEQUENCE [LARGE SCALE GENOMIC DNA]</scope>
    <source>
        <strain evidence="7 8">MCCC 1K03283</strain>
    </source>
</reference>
<evidence type="ECO:0000256" key="5">
    <source>
        <dbReference type="ARBA" id="ARBA00023237"/>
    </source>
</evidence>
<accession>A0A5R9IF74</accession>
<dbReference type="AlphaFoldDB" id="A0A5R9IF74"/>
<keyword evidence="5" id="KW-0998">Cell outer membrane</keyword>
<comment type="caution">
    <text evidence="7">The sequence shown here is derived from an EMBL/GenBank/DDBJ whole genome shotgun (WGS) entry which is preliminary data.</text>
</comment>
<proteinExistence type="inferred from homology"/>
<dbReference type="OrthoDB" id="8562138at2"/>
<evidence type="ECO:0000256" key="4">
    <source>
        <dbReference type="ARBA" id="ARBA00023136"/>
    </source>
</evidence>
<evidence type="ECO:0000256" key="6">
    <source>
        <dbReference type="SAM" id="SignalP"/>
    </source>
</evidence>
<gene>
    <name evidence="7" type="ORF">FE810_13235</name>
</gene>
<keyword evidence="3 6" id="KW-0732">Signal</keyword>
<evidence type="ECO:0000256" key="3">
    <source>
        <dbReference type="ARBA" id="ARBA00022729"/>
    </source>
</evidence>
<dbReference type="Pfam" id="PF06629">
    <property type="entry name" value="MipA"/>
    <property type="match status" value="1"/>
</dbReference>
<organism evidence="7 8">
    <name type="scientific">Thalassotalea litorea</name>
    <dbReference type="NCBI Taxonomy" id="2020715"/>
    <lineage>
        <taxon>Bacteria</taxon>
        <taxon>Pseudomonadati</taxon>
        <taxon>Pseudomonadota</taxon>
        <taxon>Gammaproteobacteria</taxon>
        <taxon>Alteromonadales</taxon>
        <taxon>Colwelliaceae</taxon>
        <taxon>Thalassotalea</taxon>
    </lineage>
</organism>
<name>A0A5R9IF74_9GAMM</name>
<evidence type="ECO:0000256" key="2">
    <source>
        <dbReference type="ARBA" id="ARBA00005722"/>
    </source>
</evidence>
<dbReference type="PANTHER" id="PTHR38776:SF1">
    <property type="entry name" value="MLTA-INTERACTING PROTEIN-RELATED"/>
    <property type="match status" value="1"/>
</dbReference>
<feature type="signal peptide" evidence="6">
    <location>
        <begin position="1"/>
        <end position="20"/>
    </location>
</feature>
<evidence type="ECO:0000313" key="8">
    <source>
        <dbReference type="Proteomes" id="UP000307790"/>
    </source>
</evidence>
<dbReference type="RefSeq" id="WP_138320546.1">
    <property type="nucleotide sequence ID" value="NZ_VCBC01000013.1"/>
</dbReference>
<evidence type="ECO:0000256" key="1">
    <source>
        <dbReference type="ARBA" id="ARBA00004442"/>
    </source>
</evidence>